<protein>
    <recommendedName>
        <fullName evidence="3">histidine kinase</fullName>
        <ecNumber evidence="3">2.7.13.3</ecNumber>
    </recommendedName>
</protein>
<dbReference type="Pfam" id="PF13426">
    <property type="entry name" value="PAS_9"/>
    <property type="match status" value="2"/>
</dbReference>
<reference evidence="13" key="1">
    <citation type="submission" date="2019-11" db="EMBL/GenBank/DDBJ databases">
        <title>Genome sequence of Heliorestis convoluta strain HH, an alkaliphilic and minimalistic phototrophic bacterium from a soda lake in Egypt.</title>
        <authorList>
            <person name="Dewey E.D."/>
            <person name="Stokes L.M."/>
            <person name="Burchell B.M."/>
            <person name="Shaffer K.N."/>
            <person name="Huntington A.M."/>
            <person name="Baker J.M."/>
            <person name="Nadendla S."/>
            <person name="Giglio M.G."/>
            <person name="Touchman J.W."/>
            <person name="Blankenship R.E."/>
            <person name="Madigan M.T."/>
            <person name="Sattley W.M."/>
        </authorList>
    </citation>
    <scope>NUCLEOTIDE SEQUENCE [LARGE SCALE GENOMIC DNA]</scope>
    <source>
        <strain evidence="13">HH</strain>
    </source>
</reference>
<feature type="domain" description="PAC" evidence="11">
    <location>
        <begin position="88"/>
        <end position="140"/>
    </location>
</feature>
<evidence type="ECO:0000256" key="5">
    <source>
        <dbReference type="ARBA" id="ARBA00022679"/>
    </source>
</evidence>
<feature type="domain" description="Histidine kinase" evidence="9">
    <location>
        <begin position="291"/>
        <end position="510"/>
    </location>
</feature>
<dbReference type="PROSITE" id="PS50109">
    <property type="entry name" value="HIS_KIN"/>
    <property type="match status" value="1"/>
</dbReference>
<dbReference type="NCBIfam" id="TIGR00229">
    <property type="entry name" value="sensory_box"/>
    <property type="match status" value="2"/>
</dbReference>
<dbReference type="AlphaFoldDB" id="A0A5Q2MZW3"/>
<dbReference type="InterPro" id="IPR036097">
    <property type="entry name" value="HisK_dim/P_sf"/>
</dbReference>
<keyword evidence="13" id="KW-1185">Reference proteome</keyword>
<keyword evidence="8" id="KW-0175">Coiled coil</keyword>
<dbReference type="EC" id="2.7.13.3" evidence="3"/>
<dbReference type="SMART" id="SM00086">
    <property type="entry name" value="PAC"/>
    <property type="match status" value="2"/>
</dbReference>
<comment type="catalytic activity">
    <reaction evidence="1">
        <text>ATP + protein L-histidine = ADP + protein N-phospho-L-histidine.</text>
        <dbReference type="EC" id="2.7.13.3"/>
    </reaction>
</comment>
<dbReference type="KEGG" id="hcv:FTV88_0597"/>
<feature type="domain" description="PAS" evidence="10">
    <location>
        <begin position="137"/>
        <end position="207"/>
    </location>
</feature>
<organism evidence="12 13">
    <name type="scientific">Heliorestis convoluta</name>
    <dbReference type="NCBI Taxonomy" id="356322"/>
    <lineage>
        <taxon>Bacteria</taxon>
        <taxon>Bacillati</taxon>
        <taxon>Bacillota</taxon>
        <taxon>Clostridia</taxon>
        <taxon>Eubacteriales</taxon>
        <taxon>Heliobacteriaceae</taxon>
        <taxon>Heliorestis</taxon>
    </lineage>
</organism>
<dbReference type="SUPFAM" id="SSF47384">
    <property type="entry name" value="Homodimeric domain of signal transducing histidine kinase"/>
    <property type="match status" value="1"/>
</dbReference>
<dbReference type="Gene3D" id="3.30.450.20">
    <property type="entry name" value="PAS domain"/>
    <property type="match status" value="2"/>
</dbReference>
<dbReference type="InterPro" id="IPR003594">
    <property type="entry name" value="HATPase_dom"/>
</dbReference>
<evidence type="ECO:0000256" key="7">
    <source>
        <dbReference type="ARBA" id="ARBA00023012"/>
    </source>
</evidence>
<dbReference type="InterPro" id="IPR005467">
    <property type="entry name" value="His_kinase_dom"/>
</dbReference>
<dbReference type="PROSITE" id="PS50112">
    <property type="entry name" value="PAS"/>
    <property type="match status" value="2"/>
</dbReference>
<dbReference type="PRINTS" id="PR00344">
    <property type="entry name" value="BCTRLSENSOR"/>
</dbReference>
<dbReference type="RefSeq" id="WP_153724289.1">
    <property type="nucleotide sequence ID" value="NZ_CP045875.1"/>
</dbReference>
<dbReference type="FunFam" id="3.30.565.10:FF:000006">
    <property type="entry name" value="Sensor histidine kinase WalK"/>
    <property type="match status" value="1"/>
</dbReference>
<proteinExistence type="predicted"/>
<keyword evidence="7" id="KW-0902">Two-component regulatory system</keyword>
<feature type="coiled-coil region" evidence="8">
    <location>
        <begin position="250"/>
        <end position="277"/>
    </location>
</feature>
<feature type="domain" description="PAS" evidence="10">
    <location>
        <begin position="14"/>
        <end position="84"/>
    </location>
</feature>
<dbReference type="SUPFAM" id="SSF55874">
    <property type="entry name" value="ATPase domain of HSP90 chaperone/DNA topoisomerase II/histidine kinase"/>
    <property type="match status" value="1"/>
</dbReference>
<dbReference type="InterPro" id="IPR000014">
    <property type="entry name" value="PAS"/>
</dbReference>
<dbReference type="InterPro" id="IPR000700">
    <property type="entry name" value="PAS-assoc_C"/>
</dbReference>
<evidence type="ECO:0000256" key="3">
    <source>
        <dbReference type="ARBA" id="ARBA00012438"/>
    </source>
</evidence>
<dbReference type="InterPro" id="IPR001610">
    <property type="entry name" value="PAC"/>
</dbReference>
<comment type="subcellular location">
    <subcellularLocation>
        <location evidence="2">Membrane</location>
    </subcellularLocation>
</comment>
<feature type="domain" description="PAC" evidence="11">
    <location>
        <begin position="209"/>
        <end position="259"/>
    </location>
</feature>
<dbReference type="CDD" id="cd00082">
    <property type="entry name" value="HisKA"/>
    <property type="match status" value="1"/>
</dbReference>
<dbReference type="PANTHER" id="PTHR43711">
    <property type="entry name" value="TWO-COMPONENT HISTIDINE KINASE"/>
    <property type="match status" value="1"/>
</dbReference>
<dbReference type="InterPro" id="IPR003661">
    <property type="entry name" value="HisK_dim/P_dom"/>
</dbReference>
<dbReference type="InterPro" id="IPR004358">
    <property type="entry name" value="Sig_transdc_His_kin-like_C"/>
</dbReference>
<dbReference type="SMART" id="SM00388">
    <property type="entry name" value="HisKA"/>
    <property type="match status" value="1"/>
</dbReference>
<dbReference type="EMBL" id="CP045875">
    <property type="protein sequence ID" value="QGG46776.1"/>
    <property type="molecule type" value="Genomic_DNA"/>
</dbReference>
<evidence type="ECO:0000259" key="11">
    <source>
        <dbReference type="PROSITE" id="PS50113"/>
    </source>
</evidence>
<dbReference type="CDD" id="cd00130">
    <property type="entry name" value="PAS"/>
    <property type="match status" value="2"/>
</dbReference>
<evidence type="ECO:0000313" key="12">
    <source>
        <dbReference type="EMBL" id="QGG46776.1"/>
    </source>
</evidence>
<evidence type="ECO:0000259" key="9">
    <source>
        <dbReference type="PROSITE" id="PS50109"/>
    </source>
</evidence>
<dbReference type="SUPFAM" id="SSF55785">
    <property type="entry name" value="PYP-like sensor domain (PAS domain)"/>
    <property type="match status" value="2"/>
</dbReference>
<keyword evidence="5" id="KW-0808">Transferase</keyword>
<dbReference type="GO" id="GO:0000155">
    <property type="term" value="F:phosphorelay sensor kinase activity"/>
    <property type="evidence" value="ECO:0007669"/>
    <property type="project" value="InterPro"/>
</dbReference>
<dbReference type="PROSITE" id="PS50113">
    <property type="entry name" value="PAC"/>
    <property type="match status" value="2"/>
</dbReference>
<accession>A0A5Q2MZW3</accession>
<keyword evidence="4" id="KW-0597">Phosphoprotein</keyword>
<evidence type="ECO:0000256" key="8">
    <source>
        <dbReference type="SAM" id="Coils"/>
    </source>
</evidence>
<gene>
    <name evidence="12" type="ORF">FTV88_0597</name>
</gene>
<evidence type="ECO:0000256" key="1">
    <source>
        <dbReference type="ARBA" id="ARBA00000085"/>
    </source>
</evidence>
<dbReference type="Proteomes" id="UP000366051">
    <property type="component" value="Chromosome"/>
</dbReference>
<dbReference type="Pfam" id="PF02518">
    <property type="entry name" value="HATPase_c"/>
    <property type="match status" value="1"/>
</dbReference>
<sequence>MHSIHSIEKKIKEHEQHFLASFEQAAVGIAHATIDGRIILVNQRFAYILGYDPKELINMHIEEINFQEDWKDVANRLSRLVDGTLDRYVVERQLKTKKGEVVWTNVTASMVKDIDEVPQYYILIFEDITEQKKSARVLKKYQLLFENARDIILFVSTEGHIVEANRAAEIAYGYEREALLSLNIRDLRAPSSLHVVERQMKQADSTNGIIFETLHQRKDGMFFPVEVSSISTMVDQQPLLLSIIRDISERKKQEEEIKRKNEKILSYSRTLEKINEQLTLANQLKSEFLANVSHELRTPLNAIIGYADLLQQAEELTKNERIIFTDTIFKSGLQLLRILNDVFELSMIETEASVIEEIVPVALNDLFSEVEEAYRSKIKNKGIEFQVQLPPSDLIIMADFMKLQEVLHRIIDNALKFTEKGSITITYQKQKGKVECLIKDTGIGIDSSKLHLIFEKFIQLDGSVSRKYGGTGLGLPISKALIEQMKGTIEAESEGIGMGTTIRMTFQEKKAQ</sequence>
<evidence type="ECO:0000259" key="10">
    <source>
        <dbReference type="PROSITE" id="PS50112"/>
    </source>
</evidence>
<dbReference type="Gene3D" id="3.30.565.10">
    <property type="entry name" value="Histidine kinase-like ATPase, C-terminal domain"/>
    <property type="match status" value="1"/>
</dbReference>
<dbReference type="InterPro" id="IPR050736">
    <property type="entry name" value="Sensor_HK_Regulatory"/>
</dbReference>
<evidence type="ECO:0000256" key="2">
    <source>
        <dbReference type="ARBA" id="ARBA00004370"/>
    </source>
</evidence>
<dbReference type="InterPro" id="IPR035965">
    <property type="entry name" value="PAS-like_dom_sf"/>
</dbReference>
<dbReference type="GO" id="GO:0016020">
    <property type="term" value="C:membrane"/>
    <property type="evidence" value="ECO:0007669"/>
    <property type="project" value="UniProtKB-SubCell"/>
</dbReference>
<dbReference type="Gene3D" id="1.10.287.130">
    <property type="match status" value="1"/>
</dbReference>
<name>A0A5Q2MZW3_9FIRM</name>
<evidence type="ECO:0000256" key="4">
    <source>
        <dbReference type="ARBA" id="ARBA00022553"/>
    </source>
</evidence>
<evidence type="ECO:0000256" key="6">
    <source>
        <dbReference type="ARBA" id="ARBA00022777"/>
    </source>
</evidence>
<evidence type="ECO:0000313" key="13">
    <source>
        <dbReference type="Proteomes" id="UP000366051"/>
    </source>
</evidence>
<keyword evidence="6" id="KW-0418">Kinase</keyword>
<dbReference type="InterPro" id="IPR036890">
    <property type="entry name" value="HATPase_C_sf"/>
</dbReference>
<dbReference type="PANTHER" id="PTHR43711:SF26">
    <property type="entry name" value="SENSOR HISTIDINE KINASE RCSC"/>
    <property type="match status" value="1"/>
</dbReference>
<dbReference type="SMART" id="SM00387">
    <property type="entry name" value="HATPase_c"/>
    <property type="match status" value="1"/>
</dbReference>
<dbReference type="SMART" id="SM00091">
    <property type="entry name" value="PAS"/>
    <property type="match status" value="2"/>
</dbReference>
<dbReference type="OrthoDB" id="1745769at2"/>
<dbReference type="Pfam" id="PF00512">
    <property type="entry name" value="HisKA"/>
    <property type="match status" value="1"/>
</dbReference>